<dbReference type="Pfam" id="PF00072">
    <property type="entry name" value="Response_reg"/>
    <property type="match status" value="1"/>
</dbReference>
<dbReference type="SMART" id="SM00421">
    <property type="entry name" value="HTH_LUXR"/>
    <property type="match status" value="1"/>
</dbReference>
<accession>A0A346A2P8</accession>
<keyword evidence="4" id="KW-0804">Transcription</keyword>
<dbReference type="PROSITE" id="PS50043">
    <property type="entry name" value="HTH_LUXR_2"/>
    <property type="match status" value="1"/>
</dbReference>
<evidence type="ECO:0000256" key="3">
    <source>
        <dbReference type="ARBA" id="ARBA00023125"/>
    </source>
</evidence>
<evidence type="ECO:0000313" key="9">
    <source>
        <dbReference type="Proteomes" id="UP000254889"/>
    </source>
</evidence>
<dbReference type="InterPro" id="IPR058245">
    <property type="entry name" value="NreC/VraR/RcsB-like_REC"/>
</dbReference>
<evidence type="ECO:0000259" key="6">
    <source>
        <dbReference type="PROSITE" id="PS50043"/>
    </source>
</evidence>
<dbReference type="InterPro" id="IPR001789">
    <property type="entry name" value="Sig_transdc_resp-reg_receiver"/>
</dbReference>
<proteinExistence type="predicted"/>
<dbReference type="AlphaFoldDB" id="A0A346A2P8"/>
<dbReference type="InterPro" id="IPR000792">
    <property type="entry name" value="Tscrpt_reg_LuxR_C"/>
</dbReference>
<sequence>MPTTMFSEEGPVAVSAQRDPIRIAIVEDDIAVRKMLVSVLSADPQYAVVAEFGEGLPAIAAMPHLAPDIVLADIGLPDVSGIEVIRGIKAVCPTCSVLVVTTFGDEKTVTAALEAGADGYLLKGLALDELKRDIRALRDGGSPLSPLIARKLLNRLQADGPGARPEMASDTALTPREQEILQLIAKGFSYAETSKICGIGTATVHSHLKSIYRKLEVHSKTEAVYEARRRSLIN</sequence>
<dbReference type="CDD" id="cd06170">
    <property type="entry name" value="LuxR_C_like"/>
    <property type="match status" value="1"/>
</dbReference>
<dbReference type="GO" id="GO:0006355">
    <property type="term" value="P:regulation of DNA-templated transcription"/>
    <property type="evidence" value="ECO:0007669"/>
    <property type="project" value="InterPro"/>
</dbReference>
<evidence type="ECO:0000256" key="2">
    <source>
        <dbReference type="ARBA" id="ARBA00023015"/>
    </source>
</evidence>
<reference evidence="8 9" key="1">
    <citation type="submission" date="2018-07" db="EMBL/GenBank/DDBJ databases">
        <authorList>
            <person name="Quirk P.G."/>
            <person name="Krulwich T.A."/>
        </authorList>
    </citation>
    <scope>NUCLEOTIDE SEQUENCE [LARGE SCALE GENOMIC DNA]</scope>
    <source>
        <strain evidence="8 9">CC-BB4</strain>
    </source>
</reference>
<dbReference type="OrthoDB" id="3678174at2"/>
<dbReference type="CDD" id="cd17535">
    <property type="entry name" value="REC_NarL-like"/>
    <property type="match status" value="1"/>
</dbReference>
<dbReference type="PROSITE" id="PS50110">
    <property type="entry name" value="RESPONSE_REGULATORY"/>
    <property type="match status" value="1"/>
</dbReference>
<organism evidence="8 9">
    <name type="scientific">Pseudolabrys taiwanensis</name>
    <dbReference type="NCBI Taxonomy" id="331696"/>
    <lineage>
        <taxon>Bacteria</taxon>
        <taxon>Pseudomonadati</taxon>
        <taxon>Pseudomonadota</taxon>
        <taxon>Alphaproteobacteria</taxon>
        <taxon>Hyphomicrobiales</taxon>
        <taxon>Xanthobacteraceae</taxon>
        <taxon>Pseudolabrys</taxon>
    </lineage>
</organism>
<gene>
    <name evidence="8" type="ORF">DW352_24715</name>
</gene>
<name>A0A346A2P8_9HYPH</name>
<evidence type="ECO:0000313" key="8">
    <source>
        <dbReference type="EMBL" id="AXK83445.1"/>
    </source>
</evidence>
<feature type="domain" description="Response regulatory" evidence="7">
    <location>
        <begin position="22"/>
        <end position="138"/>
    </location>
</feature>
<feature type="domain" description="HTH luxR-type" evidence="6">
    <location>
        <begin position="166"/>
        <end position="231"/>
    </location>
</feature>
<dbReference type="Gene3D" id="3.40.50.2300">
    <property type="match status" value="1"/>
</dbReference>
<dbReference type="InterPro" id="IPR039420">
    <property type="entry name" value="WalR-like"/>
</dbReference>
<keyword evidence="2" id="KW-0805">Transcription regulation</keyword>
<protein>
    <submittedName>
        <fullName evidence="8">DNA-binding response regulator</fullName>
    </submittedName>
</protein>
<dbReference type="EMBL" id="CP031417">
    <property type="protein sequence ID" value="AXK83445.1"/>
    <property type="molecule type" value="Genomic_DNA"/>
</dbReference>
<evidence type="ECO:0000256" key="5">
    <source>
        <dbReference type="PROSITE-ProRule" id="PRU00169"/>
    </source>
</evidence>
<dbReference type="PANTHER" id="PTHR43214">
    <property type="entry name" value="TWO-COMPONENT RESPONSE REGULATOR"/>
    <property type="match status" value="1"/>
</dbReference>
<evidence type="ECO:0000256" key="1">
    <source>
        <dbReference type="ARBA" id="ARBA00022553"/>
    </source>
</evidence>
<evidence type="ECO:0000259" key="7">
    <source>
        <dbReference type="PROSITE" id="PS50110"/>
    </source>
</evidence>
<dbReference type="Proteomes" id="UP000254889">
    <property type="component" value="Chromosome"/>
</dbReference>
<keyword evidence="3 8" id="KW-0238">DNA-binding</keyword>
<dbReference type="RefSeq" id="WP_115693824.1">
    <property type="nucleotide sequence ID" value="NZ_CP031417.1"/>
</dbReference>
<dbReference type="SUPFAM" id="SSF52172">
    <property type="entry name" value="CheY-like"/>
    <property type="match status" value="1"/>
</dbReference>
<dbReference type="InterPro" id="IPR016032">
    <property type="entry name" value="Sig_transdc_resp-reg_C-effctor"/>
</dbReference>
<dbReference type="SUPFAM" id="SSF46894">
    <property type="entry name" value="C-terminal effector domain of the bipartite response regulators"/>
    <property type="match status" value="1"/>
</dbReference>
<dbReference type="KEGG" id="ptaw:DW352_24715"/>
<evidence type="ECO:0000256" key="4">
    <source>
        <dbReference type="ARBA" id="ARBA00023163"/>
    </source>
</evidence>
<dbReference type="Pfam" id="PF00196">
    <property type="entry name" value="GerE"/>
    <property type="match status" value="1"/>
</dbReference>
<keyword evidence="9" id="KW-1185">Reference proteome</keyword>
<dbReference type="GO" id="GO:0003677">
    <property type="term" value="F:DNA binding"/>
    <property type="evidence" value="ECO:0007669"/>
    <property type="project" value="UniProtKB-KW"/>
</dbReference>
<keyword evidence="1 5" id="KW-0597">Phosphoprotein</keyword>
<dbReference type="PRINTS" id="PR00038">
    <property type="entry name" value="HTHLUXR"/>
</dbReference>
<dbReference type="InterPro" id="IPR011006">
    <property type="entry name" value="CheY-like_superfamily"/>
</dbReference>
<dbReference type="PANTHER" id="PTHR43214:SF41">
    <property type="entry name" value="NITRATE_NITRITE RESPONSE REGULATOR PROTEIN NARP"/>
    <property type="match status" value="1"/>
</dbReference>
<feature type="modified residue" description="4-aspartylphosphate" evidence="5">
    <location>
        <position position="73"/>
    </location>
</feature>
<dbReference type="GO" id="GO:0000160">
    <property type="term" value="P:phosphorelay signal transduction system"/>
    <property type="evidence" value="ECO:0007669"/>
    <property type="project" value="InterPro"/>
</dbReference>
<dbReference type="SMART" id="SM00448">
    <property type="entry name" value="REC"/>
    <property type="match status" value="1"/>
</dbReference>